<comment type="caution">
    <text evidence="2">The sequence shown here is derived from an EMBL/GenBank/DDBJ whole genome shotgun (WGS) entry which is preliminary data.</text>
</comment>
<accession>A0A7V0Z680</accession>
<dbReference type="InterPro" id="IPR011042">
    <property type="entry name" value="6-blade_b-propeller_TolB-like"/>
</dbReference>
<protein>
    <submittedName>
        <fullName evidence="2">T9SS type A sorting domain-containing protein</fullName>
    </submittedName>
</protein>
<proteinExistence type="predicted"/>
<organism evidence="2">
    <name type="scientific">candidate division WOR-3 bacterium</name>
    <dbReference type="NCBI Taxonomy" id="2052148"/>
    <lineage>
        <taxon>Bacteria</taxon>
        <taxon>Bacteria division WOR-3</taxon>
    </lineage>
</organism>
<dbReference type="Pfam" id="PF06739">
    <property type="entry name" value="SBBP"/>
    <property type="match status" value="2"/>
</dbReference>
<dbReference type="InterPro" id="IPR026444">
    <property type="entry name" value="Secre_tail"/>
</dbReference>
<dbReference type="EMBL" id="DSKY01000020">
    <property type="protein sequence ID" value="HDY59368.1"/>
    <property type="molecule type" value="Genomic_DNA"/>
</dbReference>
<dbReference type="Gene3D" id="2.60.40.4070">
    <property type="match status" value="1"/>
</dbReference>
<evidence type="ECO:0000313" key="2">
    <source>
        <dbReference type="EMBL" id="HDY59368.1"/>
    </source>
</evidence>
<dbReference type="Pfam" id="PF18962">
    <property type="entry name" value="Por_Secre_tail"/>
    <property type="match status" value="1"/>
</dbReference>
<gene>
    <name evidence="2" type="ORF">ENP86_07445</name>
</gene>
<sequence length="219" mass="24805">MKRFVFIMLWFIINQVLAQVWIRRYDGPPNDADEAAAIALDASGNVYVTGYSHGGSITLKDYATIKYNSSGDIIWLRRYNDSEWATAIAVDANGYVYVTGYSWGFSTGYDYATIKYSPVGVEEGSELRVESLKLNVYPNPSTGYVNISYHLPLKSIISLRIYDLFGRLVKTFNKESDEGTHTIIWDGKDENGKKVREGIYFYYFITENLSSTGKLAIIK</sequence>
<evidence type="ECO:0000259" key="1">
    <source>
        <dbReference type="Pfam" id="PF18962"/>
    </source>
</evidence>
<dbReference type="SUPFAM" id="SSF101898">
    <property type="entry name" value="NHL repeat"/>
    <property type="match status" value="1"/>
</dbReference>
<dbReference type="InterPro" id="IPR010620">
    <property type="entry name" value="SBBP_repeat"/>
</dbReference>
<dbReference type="NCBIfam" id="TIGR04183">
    <property type="entry name" value="Por_Secre_tail"/>
    <property type="match status" value="1"/>
</dbReference>
<name>A0A7V0Z680_UNCW3</name>
<reference evidence="2" key="1">
    <citation type="journal article" date="2020" name="mSystems">
        <title>Genome- and Community-Level Interaction Insights into Carbon Utilization and Element Cycling Functions of Hydrothermarchaeota in Hydrothermal Sediment.</title>
        <authorList>
            <person name="Zhou Z."/>
            <person name="Liu Y."/>
            <person name="Xu W."/>
            <person name="Pan J."/>
            <person name="Luo Z.H."/>
            <person name="Li M."/>
        </authorList>
    </citation>
    <scope>NUCLEOTIDE SEQUENCE [LARGE SCALE GENOMIC DNA]</scope>
    <source>
        <strain evidence="2">SpSt-258</strain>
    </source>
</reference>
<dbReference type="AlphaFoldDB" id="A0A7V0Z680"/>
<dbReference type="Gene3D" id="2.120.10.30">
    <property type="entry name" value="TolB, C-terminal domain"/>
    <property type="match status" value="1"/>
</dbReference>
<feature type="domain" description="Secretion system C-terminal sorting" evidence="1">
    <location>
        <begin position="136"/>
        <end position="217"/>
    </location>
</feature>